<keyword evidence="2" id="KW-0560">Oxidoreductase</keyword>
<protein>
    <recommendedName>
        <fullName evidence="3">NmrA-like domain-containing protein</fullName>
    </recommendedName>
</protein>
<dbReference type="InterPro" id="IPR051609">
    <property type="entry name" value="NmrA/Isoflavone_reductase-like"/>
</dbReference>
<evidence type="ECO:0000256" key="2">
    <source>
        <dbReference type="ARBA" id="ARBA00023002"/>
    </source>
</evidence>
<dbReference type="SUPFAM" id="SSF51735">
    <property type="entry name" value="NAD(P)-binding Rossmann-fold domains"/>
    <property type="match status" value="1"/>
</dbReference>
<dbReference type="PANTHER" id="PTHR47706">
    <property type="entry name" value="NMRA-LIKE FAMILY PROTEIN"/>
    <property type="match status" value="1"/>
</dbReference>
<dbReference type="GO" id="GO:0016491">
    <property type="term" value="F:oxidoreductase activity"/>
    <property type="evidence" value="ECO:0007669"/>
    <property type="project" value="UniProtKB-KW"/>
</dbReference>
<dbReference type="InterPro" id="IPR008030">
    <property type="entry name" value="NmrA-like"/>
</dbReference>
<organism evidence="4 5">
    <name type="scientific">Trichoderma guizhouense</name>
    <dbReference type="NCBI Taxonomy" id="1491466"/>
    <lineage>
        <taxon>Eukaryota</taxon>
        <taxon>Fungi</taxon>
        <taxon>Dikarya</taxon>
        <taxon>Ascomycota</taxon>
        <taxon>Pezizomycotina</taxon>
        <taxon>Sordariomycetes</taxon>
        <taxon>Hypocreomycetidae</taxon>
        <taxon>Hypocreales</taxon>
        <taxon>Hypocreaceae</taxon>
        <taxon>Trichoderma</taxon>
    </lineage>
</organism>
<reference evidence="4 5" key="1">
    <citation type="submission" date="2016-04" db="EMBL/GenBank/DDBJ databases">
        <title>Multiple horizontal gene transfer events from other fungi enriched the ability of the initially mycotrophic fungus Trichoderma (Ascomycota) to feed on dead plant biomass.</title>
        <authorList>
            <person name="Atanasova L."/>
            <person name="Chenthamara K."/>
            <person name="Zhang J."/>
            <person name="Grujic M."/>
            <person name="Henrissat B."/>
            <person name="Kuo A."/>
            <person name="Aertz A."/>
            <person name="Salamov A."/>
            <person name="Lipzen A."/>
            <person name="Labutti K."/>
            <person name="Barry K."/>
            <person name="Miao Y."/>
            <person name="Rahimi M.J."/>
            <person name="Shen Q."/>
            <person name="Grigoriev I.V."/>
            <person name="Kubicek C.P."/>
            <person name="Druzhinina I.S."/>
        </authorList>
    </citation>
    <scope>NUCLEOTIDE SEQUENCE [LARGE SCALE GENOMIC DNA]</scope>
    <source>
        <strain evidence="4 5">NJAU 4742</strain>
    </source>
</reference>
<dbReference type="AlphaFoldDB" id="A0A1T3CTT8"/>
<keyword evidence="1" id="KW-0521">NADP</keyword>
<evidence type="ECO:0000259" key="3">
    <source>
        <dbReference type="Pfam" id="PF05368"/>
    </source>
</evidence>
<dbReference type="OrthoDB" id="419598at2759"/>
<gene>
    <name evidence="4" type="ORF">A0O28_0027950</name>
</gene>
<evidence type="ECO:0000313" key="5">
    <source>
        <dbReference type="Proteomes" id="UP000191004"/>
    </source>
</evidence>
<evidence type="ECO:0000256" key="1">
    <source>
        <dbReference type="ARBA" id="ARBA00022857"/>
    </source>
</evidence>
<comment type="caution">
    <text evidence="4">The sequence shown here is derived from an EMBL/GenBank/DDBJ whole genome shotgun (WGS) entry which is preliminary data.</text>
</comment>
<dbReference type="InterPro" id="IPR036291">
    <property type="entry name" value="NAD(P)-bd_dom_sf"/>
</dbReference>
<proteinExistence type="predicted"/>
<dbReference type="PANTHER" id="PTHR47706:SF7">
    <property type="entry name" value="CIPA-LIKE, PUTATIVE (AFU_ORTHOLOGUE AFUA_1G01630)-RELATED"/>
    <property type="match status" value="1"/>
</dbReference>
<sequence length="340" mass="37299">MAPSYAKDQPTGFENHIQRVAIVGAGGQIGKHIAEELVKTGKHTVTAISRIGSKSPLAEGVKVAHVDYDNEQSIVDALKGQQFLFISLAVTAPPDTQDKLVKAAAKAGVPWVMPNGYGTDPLNEKLGDENFNGKGLRAGIKSVEDAGFSSWVLLTTSFWYEFSLSLGANTWGIDYHNKKATFFDDGKTLINTSTWVQSGRAAAALVSLKVLPEDENDKSVTLSQWRNKPVYVASFLVSQRDILDSIQRVTGTSDKDWEISYEPSKERWENGVKALKEGNRQGFVRAMYSRTHFPNGDGNLQDKYGLANDALGLPKEDLDEATKRAVGMLEARYDPHARAH</sequence>
<accession>A0A1T3CTT8</accession>
<dbReference type="Pfam" id="PF05368">
    <property type="entry name" value="NmrA"/>
    <property type="match status" value="1"/>
</dbReference>
<feature type="domain" description="NmrA-like" evidence="3">
    <location>
        <begin position="18"/>
        <end position="121"/>
    </location>
</feature>
<dbReference type="EMBL" id="LVVK01000007">
    <property type="protein sequence ID" value="OPB44476.1"/>
    <property type="molecule type" value="Genomic_DNA"/>
</dbReference>
<dbReference type="Proteomes" id="UP000191004">
    <property type="component" value="Unassembled WGS sequence"/>
</dbReference>
<name>A0A1T3CTT8_9HYPO</name>
<evidence type="ECO:0000313" key="4">
    <source>
        <dbReference type="EMBL" id="OPB44476.1"/>
    </source>
</evidence>
<dbReference type="Gene3D" id="3.40.50.720">
    <property type="entry name" value="NAD(P)-binding Rossmann-like Domain"/>
    <property type="match status" value="1"/>
</dbReference>
<keyword evidence="5" id="KW-1185">Reference proteome</keyword>